<dbReference type="InterPro" id="IPR007863">
    <property type="entry name" value="Peptidase_M16_C"/>
</dbReference>
<dbReference type="GO" id="GO:0004222">
    <property type="term" value="F:metalloendopeptidase activity"/>
    <property type="evidence" value="ECO:0007669"/>
    <property type="project" value="TreeGrafter"/>
</dbReference>
<dbReference type="InterPro" id="IPR013578">
    <property type="entry name" value="Peptidase_M16C_assoc"/>
</dbReference>
<dbReference type="Pfam" id="PF05193">
    <property type="entry name" value="Peptidase_M16_C"/>
    <property type="match status" value="1"/>
</dbReference>
<organism evidence="2">
    <name type="scientific">uncultured Desulfovibrio sp</name>
    <dbReference type="NCBI Taxonomy" id="167968"/>
    <lineage>
        <taxon>Bacteria</taxon>
        <taxon>Pseudomonadati</taxon>
        <taxon>Thermodesulfobacteriota</taxon>
        <taxon>Desulfovibrionia</taxon>
        <taxon>Desulfovibrionales</taxon>
        <taxon>Desulfovibrionaceae</taxon>
        <taxon>Desulfovibrio</taxon>
        <taxon>environmental samples</taxon>
    </lineage>
</organism>
<dbReference type="GO" id="GO:0046872">
    <property type="term" value="F:metal ion binding"/>
    <property type="evidence" value="ECO:0007669"/>
    <property type="project" value="InterPro"/>
</dbReference>
<dbReference type="SUPFAM" id="SSF63411">
    <property type="entry name" value="LuxS/MPP-like metallohydrolase"/>
    <property type="match status" value="4"/>
</dbReference>
<feature type="domain" description="Peptidase M16C associated" evidence="1">
    <location>
        <begin position="455"/>
        <end position="706"/>
    </location>
</feature>
<gene>
    <name evidence="2" type="ORF">KL86DES1_21234</name>
</gene>
<proteinExistence type="predicted"/>
<accession>A0A212L6Y9</accession>
<dbReference type="InterPro" id="IPR011765">
    <property type="entry name" value="Pept_M16_N"/>
</dbReference>
<name>A0A212L6Y9_9BACT</name>
<dbReference type="PANTHER" id="PTHR43016">
    <property type="entry name" value="PRESEQUENCE PROTEASE"/>
    <property type="match status" value="1"/>
</dbReference>
<dbReference type="Pfam" id="PF08367">
    <property type="entry name" value="M16C_assoc"/>
    <property type="match status" value="1"/>
</dbReference>
<protein>
    <submittedName>
        <fullName evidence="2">Peptidase M16C associated domain protein</fullName>
    </submittedName>
</protein>
<dbReference type="SMART" id="SM01264">
    <property type="entry name" value="M16C_associated"/>
    <property type="match status" value="1"/>
</dbReference>
<dbReference type="Gene3D" id="3.30.830.10">
    <property type="entry name" value="Metalloenzyme, LuxS/M16 peptidase-like"/>
    <property type="match status" value="4"/>
</dbReference>
<dbReference type="GO" id="GO:0016485">
    <property type="term" value="P:protein processing"/>
    <property type="evidence" value="ECO:0007669"/>
    <property type="project" value="TreeGrafter"/>
</dbReference>
<dbReference type="RefSeq" id="WP_179980644.1">
    <property type="nucleotide sequence ID" value="NZ_LT608333.1"/>
</dbReference>
<evidence type="ECO:0000313" key="2">
    <source>
        <dbReference type="EMBL" id="SCM73333.1"/>
    </source>
</evidence>
<dbReference type="FunFam" id="3.30.830.10:FF:000034">
    <property type="entry name" value="presequence protease 1, chloroplastic/mitochondrial"/>
    <property type="match status" value="1"/>
</dbReference>
<dbReference type="InterPro" id="IPR055130">
    <property type="entry name" value="PreP_C"/>
</dbReference>
<sequence>MNNNGFTLVTERHLHEVDGMARLWLHEATGAQLLSISNTDENKCFGVSFRTPPTDSTGVAHILEHSVLCGSDKYPVKEPFVELLKGSLQTFLNAFTFPDKTCYPVASCNLRDFYNLIDVYIDAVFHPRISEDILKQEGWHVEAPSADGPWSYKGVVYNEMKGVYSSPDSVLSEQSQQALFPDTLYSLDSGGNPERIPDLTYEAFSNFHSSYYHPSNARFFFWGDDPEAERLRLVNESLKGYTARPVNSAVPLQKRLDTPRQIEVPYAASEGEKRALLTVNWLLGERGDVDQALLMEMLEHILEGLPGSPLRKALIASGLGEDTTGCGLETDLRQMYYSTGLKGVAPKDVPKVEMLIFETLAQIAEDGIPKAAVEAAVNSVEFAYRENNSGRFPRGLSAMIQALSTWLYDGDPLASLAWEAPLESLKARIAAGEPVFEQAIKDWFLNNEHRALVVLLPDTSLGKAREEAEKARVDAVQAAADAEARAAMAADTLRLEEVQSAPDSPEALASIPALGLEDLPRHNAPIPRTIVELPEPALSHELPTSGIAYATLLLPLANVPDRLVPLLPLFSRCLTEMGTARRDFTELGELMAAKTGGVGADTLLGTVRESRQTVSYLGVSGKAVYDKLPDLFAIMQEILLEPLTDQAVIEERLGQMLLEAKARMENALQSAGHAAVSARLRARFTGAGALAERTSGLSYLESVRSMLQRLEKEPQTLMADLEELRGRIVARPGAIFDCTAEAAGLILAEIQARQLLQALPPVRSGAASGIGEAPMSLPQAEAFIAPAQINYVGKAANIYDQGYVYHGSASVILRYLRMGYLWERVRVRGGAYGAFCNLDRMGGTLVCASYRDPNVDATLEAFDGMAEFLRGFTPDKAQLTQAIVGAIGDLDSYLLPDAKGAQSLSRWLTNDTDAARAIMREEILSTTEKHFREFSEVLAEAAKTGHICVLGGPKAEAAAKEHGWQSSKLV</sequence>
<dbReference type="Pfam" id="PF00675">
    <property type="entry name" value="Peptidase_M16"/>
    <property type="match status" value="1"/>
</dbReference>
<dbReference type="PANTHER" id="PTHR43016:SF13">
    <property type="entry name" value="PRESEQUENCE PROTEASE, MITOCHONDRIAL"/>
    <property type="match status" value="1"/>
</dbReference>
<dbReference type="Pfam" id="PF22516">
    <property type="entry name" value="PreP_C"/>
    <property type="match status" value="1"/>
</dbReference>
<dbReference type="InterPro" id="IPR011249">
    <property type="entry name" value="Metalloenz_LuxS/M16"/>
</dbReference>
<reference evidence="2" key="1">
    <citation type="submission" date="2016-08" db="EMBL/GenBank/DDBJ databases">
        <authorList>
            <person name="Seilhamer J.J."/>
        </authorList>
    </citation>
    <scope>NUCLEOTIDE SEQUENCE</scope>
    <source>
        <strain evidence="2">86-1</strain>
    </source>
</reference>
<dbReference type="EMBL" id="FMJC01000002">
    <property type="protein sequence ID" value="SCM73333.1"/>
    <property type="molecule type" value="Genomic_DNA"/>
</dbReference>
<evidence type="ECO:0000259" key="1">
    <source>
        <dbReference type="SMART" id="SM01264"/>
    </source>
</evidence>
<dbReference type="AlphaFoldDB" id="A0A212L6Y9"/>